<keyword evidence="2" id="KW-1185">Reference proteome</keyword>
<dbReference type="AlphaFoldDB" id="A0A1H6Y018"/>
<dbReference type="Proteomes" id="UP000199403">
    <property type="component" value="Unassembled WGS sequence"/>
</dbReference>
<dbReference type="OrthoDB" id="978691at2"/>
<evidence type="ECO:0000313" key="2">
    <source>
        <dbReference type="Proteomes" id="UP000199403"/>
    </source>
</evidence>
<sequence>MYVPFEQMSEEARIWVYQADRPFKEEEKTWIISKLVSFCNQWNTHGTQLPTSFDIKYDQFIVLAVDEGPLGASGCSIDSSVRALREIETQLSINLLDSGKVSYLDEEGVNVAFLPEIKMHVQEGYLQPKSKVFNPGVNKIADLKNQWLIPAESSWLKKYFAH</sequence>
<dbReference type="EMBL" id="FNZH01000003">
    <property type="protein sequence ID" value="SEJ30460.1"/>
    <property type="molecule type" value="Genomic_DNA"/>
</dbReference>
<organism evidence="1 2">
    <name type="scientific">Cyclobacterium xiamenense</name>
    <dbReference type="NCBI Taxonomy" id="1297121"/>
    <lineage>
        <taxon>Bacteria</taxon>
        <taxon>Pseudomonadati</taxon>
        <taxon>Bacteroidota</taxon>
        <taxon>Cytophagia</taxon>
        <taxon>Cytophagales</taxon>
        <taxon>Cyclobacteriaceae</taxon>
        <taxon>Cyclobacterium</taxon>
    </lineage>
</organism>
<name>A0A1H6Y018_9BACT</name>
<dbReference type="RefSeq" id="WP_092173236.1">
    <property type="nucleotide sequence ID" value="NZ_FNZH01000003.1"/>
</dbReference>
<dbReference type="STRING" id="1416801.SAMN05192553_103144"/>
<accession>A0A1H6Y018</accession>
<evidence type="ECO:0008006" key="3">
    <source>
        <dbReference type="Google" id="ProtNLM"/>
    </source>
</evidence>
<evidence type="ECO:0000313" key="1">
    <source>
        <dbReference type="EMBL" id="SEJ30460.1"/>
    </source>
</evidence>
<proteinExistence type="predicted"/>
<gene>
    <name evidence="1" type="ORF">SAMN05192553_103144</name>
</gene>
<reference evidence="2" key="1">
    <citation type="submission" date="2016-10" db="EMBL/GenBank/DDBJ databases">
        <authorList>
            <person name="Varghese N."/>
            <person name="Submissions S."/>
        </authorList>
    </citation>
    <scope>NUCLEOTIDE SEQUENCE [LARGE SCALE GENOMIC DNA]</scope>
    <source>
        <strain evidence="2">IBRC-M 10761</strain>
    </source>
</reference>
<protein>
    <recommendedName>
        <fullName evidence="3">ABC transporter ATPase</fullName>
    </recommendedName>
</protein>